<evidence type="ECO:0000256" key="1">
    <source>
        <dbReference type="SAM" id="SignalP"/>
    </source>
</evidence>
<comment type="caution">
    <text evidence="2">The sequence shown here is derived from an EMBL/GenBank/DDBJ whole genome shotgun (WGS) entry which is preliminary data.</text>
</comment>
<protein>
    <submittedName>
        <fullName evidence="2">Uncharacterized protein</fullName>
    </submittedName>
</protein>
<sequence>MAKLTIGVGRIAQGLATVALASSLAAAVALSWPQTDFALMTSLAGVHDARAQAFALQAVEDVSARDAAGEATVASLRQTPGRATSWLRLAYLDSLDPGGMGEAGNRALATSYVVAPYGPDDTRWRMAFVFNHWDKLSHENKLSALDELRVARARIDVRALKAAVTNKDGRIALAVMTM</sequence>
<evidence type="ECO:0000313" key="3">
    <source>
        <dbReference type="Proteomes" id="UP001596152"/>
    </source>
</evidence>
<evidence type="ECO:0000313" key="2">
    <source>
        <dbReference type="EMBL" id="MFC5345622.1"/>
    </source>
</evidence>
<feature type="chain" id="PRO_5045338274" evidence="1">
    <location>
        <begin position="22"/>
        <end position="178"/>
    </location>
</feature>
<accession>A0ABW0FVN2</accession>
<keyword evidence="3" id="KW-1185">Reference proteome</keyword>
<feature type="signal peptide" evidence="1">
    <location>
        <begin position="1"/>
        <end position="21"/>
    </location>
</feature>
<name>A0ABW0FVN2_9CAUL</name>
<dbReference type="Proteomes" id="UP001596152">
    <property type="component" value="Unassembled WGS sequence"/>
</dbReference>
<organism evidence="2 3">
    <name type="scientific">Brevundimonas staleyi</name>
    <dbReference type="NCBI Taxonomy" id="74326"/>
    <lineage>
        <taxon>Bacteria</taxon>
        <taxon>Pseudomonadati</taxon>
        <taxon>Pseudomonadota</taxon>
        <taxon>Alphaproteobacteria</taxon>
        <taxon>Caulobacterales</taxon>
        <taxon>Caulobacteraceae</taxon>
        <taxon>Brevundimonas</taxon>
    </lineage>
</organism>
<dbReference type="RefSeq" id="WP_374036615.1">
    <property type="nucleotide sequence ID" value="NZ_CP169082.1"/>
</dbReference>
<gene>
    <name evidence="2" type="ORF">ACFPIE_17025</name>
</gene>
<keyword evidence="1" id="KW-0732">Signal</keyword>
<proteinExistence type="predicted"/>
<reference evidence="3" key="1">
    <citation type="journal article" date="2019" name="Int. J. Syst. Evol. Microbiol.">
        <title>The Global Catalogue of Microorganisms (GCM) 10K type strain sequencing project: providing services to taxonomists for standard genome sequencing and annotation.</title>
        <authorList>
            <consortium name="The Broad Institute Genomics Platform"/>
            <consortium name="The Broad Institute Genome Sequencing Center for Infectious Disease"/>
            <person name="Wu L."/>
            <person name="Ma J."/>
        </authorList>
    </citation>
    <scope>NUCLEOTIDE SEQUENCE [LARGE SCALE GENOMIC DNA]</scope>
    <source>
        <strain evidence="3">JCM 12125</strain>
    </source>
</reference>
<dbReference type="EMBL" id="JBHSLF010000051">
    <property type="protein sequence ID" value="MFC5345622.1"/>
    <property type="molecule type" value="Genomic_DNA"/>
</dbReference>